<evidence type="ECO:0000256" key="2">
    <source>
        <dbReference type="ARBA" id="ARBA00022670"/>
    </source>
</evidence>
<evidence type="ECO:0000313" key="6">
    <source>
        <dbReference type="Proteomes" id="UP001341840"/>
    </source>
</evidence>
<dbReference type="InterPro" id="IPR038765">
    <property type="entry name" value="Papain-like_cys_pep_sf"/>
</dbReference>
<dbReference type="Proteomes" id="UP001341840">
    <property type="component" value="Unassembled WGS sequence"/>
</dbReference>
<sequence length="210" mass="24171">MEPKSYIDIGVVGLMCHVLNREEGDRYEKLVYCLPPELLVFAPVLYSDHWWLYVLDKNVPEMFVLDSKNISSPTDEKTTLNKFGSNIMNQLLKWAGALSILKKGSWSLPTRYVNIPQQPNNHDCEVFVMKWMELIDPTKLAGCCTYDIEQWTEPMLNEFRKKIITKIIMSKEKSMRADAIAAVQNMRVTRPAVALRSPFIPFSTPDLPTK</sequence>
<organism evidence="5 6">
    <name type="scientific">Stylosanthes scabra</name>
    <dbReference type="NCBI Taxonomy" id="79078"/>
    <lineage>
        <taxon>Eukaryota</taxon>
        <taxon>Viridiplantae</taxon>
        <taxon>Streptophyta</taxon>
        <taxon>Embryophyta</taxon>
        <taxon>Tracheophyta</taxon>
        <taxon>Spermatophyta</taxon>
        <taxon>Magnoliopsida</taxon>
        <taxon>eudicotyledons</taxon>
        <taxon>Gunneridae</taxon>
        <taxon>Pentapetalae</taxon>
        <taxon>rosids</taxon>
        <taxon>fabids</taxon>
        <taxon>Fabales</taxon>
        <taxon>Fabaceae</taxon>
        <taxon>Papilionoideae</taxon>
        <taxon>50 kb inversion clade</taxon>
        <taxon>dalbergioids sensu lato</taxon>
        <taxon>Dalbergieae</taxon>
        <taxon>Pterocarpus clade</taxon>
        <taxon>Stylosanthes</taxon>
    </lineage>
</organism>
<accession>A0ABU6R9Q8</accession>
<evidence type="ECO:0000256" key="3">
    <source>
        <dbReference type="ARBA" id="ARBA00022801"/>
    </source>
</evidence>
<evidence type="ECO:0000313" key="5">
    <source>
        <dbReference type="EMBL" id="MED6120716.1"/>
    </source>
</evidence>
<dbReference type="Pfam" id="PF02902">
    <property type="entry name" value="Peptidase_C48"/>
    <property type="match status" value="1"/>
</dbReference>
<keyword evidence="6" id="KW-1185">Reference proteome</keyword>
<proteinExistence type="inferred from homology"/>
<dbReference type="PROSITE" id="PS50600">
    <property type="entry name" value="ULP_PROTEASE"/>
    <property type="match status" value="1"/>
</dbReference>
<name>A0ABU6R9Q8_9FABA</name>
<dbReference type="InterPro" id="IPR003653">
    <property type="entry name" value="Peptidase_C48_C"/>
</dbReference>
<evidence type="ECO:0000259" key="4">
    <source>
        <dbReference type="PROSITE" id="PS50600"/>
    </source>
</evidence>
<feature type="domain" description="Ubiquitin-like protease family profile" evidence="4">
    <location>
        <begin position="1"/>
        <end position="135"/>
    </location>
</feature>
<protein>
    <recommendedName>
        <fullName evidence="4">Ubiquitin-like protease family profile domain-containing protein</fullName>
    </recommendedName>
</protein>
<gene>
    <name evidence="5" type="ORF">PIB30_023647</name>
</gene>
<dbReference type="SUPFAM" id="SSF54001">
    <property type="entry name" value="Cysteine proteinases"/>
    <property type="match status" value="1"/>
</dbReference>
<dbReference type="Gene3D" id="3.40.395.10">
    <property type="entry name" value="Adenoviral Proteinase, Chain A"/>
    <property type="match status" value="1"/>
</dbReference>
<comment type="caution">
    <text evidence="5">The sequence shown here is derived from an EMBL/GenBank/DDBJ whole genome shotgun (WGS) entry which is preliminary data.</text>
</comment>
<dbReference type="EMBL" id="JASCZI010030291">
    <property type="protein sequence ID" value="MED6120716.1"/>
    <property type="molecule type" value="Genomic_DNA"/>
</dbReference>
<reference evidence="5 6" key="1">
    <citation type="journal article" date="2023" name="Plants (Basel)">
        <title>Bridging the Gap: Combining Genomics and Transcriptomics Approaches to Understand Stylosanthes scabra, an Orphan Legume from the Brazilian Caatinga.</title>
        <authorList>
            <person name="Ferreira-Neto J.R.C."/>
            <person name="da Silva M.D."/>
            <person name="Binneck E."/>
            <person name="de Melo N.F."/>
            <person name="da Silva R.H."/>
            <person name="de Melo A.L.T.M."/>
            <person name="Pandolfi V."/>
            <person name="Bustamante F.O."/>
            <person name="Brasileiro-Vidal A.C."/>
            <person name="Benko-Iseppon A.M."/>
        </authorList>
    </citation>
    <scope>NUCLEOTIDE SEQUENCE [LARGE SCALE GENOMIC DNA]</scope>
    <source>
        <tissue evidence="5">Leaves</tissue>
    </source>
</reference>
<keyword evidence="3" id="KW-0378">Hydrolase</keyword>
<keyword evidence="2" id="KW-0645">Protease</keyword>
<evidence type="ECO:0000256" key="1">
    <source>
        <dbReference type="ARBA" id="ARBA00005234"/>
    </source>
</evidence>
<comment type="similarity">
    <text evidence="1">Belongs to the peptidase C48 family.</text>
</comment>